<dbReference type="PROSITE" id="PS51755">
    <property type="entry name" value="OMPR_PHOB"/>
    <property type="match status" value="1"/>
</dbReference>
<dbReference type="SMART" id="SM00448">
    <property type="entry name" value="REC"/>
    <property type="match status" value="1"/>
</dbReference>
<evidence type="ECO:0000256" key="3">
    <source>
        <dbReference type="ARBA" id="ARBA00023015"/>
    </source>
</evidence>
<organism evidence="10 11">
    <name type="scientific">Trichlorobacter thiogenes</name>
    <dbReference type="NCBI Taxonomy" id="115783"/>
    <lineage>
        <taxon>Bacteria</taxon>
        <taxon>Pseudomonadati</taxon>
        <taxon>Thermodesulfobacteriota</taxon>
        <taxon>Desulfuromonadia</taxon>
        <taxon>Geobacterales</taxon>
        <taxon>Geobacteraceae</taxon>
        <taxon>Trichlorobacter</taxon>
    </lineage>
</organism>
<evidence type="ECO:0000256" key="5">
    <source>
        <dbReference type="ARBA" id="ARBA00023163"/>
    </source>
</evidence>
<feature type="DNA-binding region" description="OmpR/PhoB-type" evidence="7">
    <location>
        <begin position="133"/>
        <end position="234"/>
    </location>
</feature>
<sequence length="239" mass="26326">MGTGFKVLIVEDDQDLRESVVEYLAMAGFEVSGVRNAAEFYQAIALGGWSVVVIDIGLPDQSGFVLVEYVRANTDMKVIILTARDALDDRVKGYDAGADLYLIKPIDCRELSAAITSQAQRYCSRVAQQAPAQNLTPSSDLWGLAQSSWALVSPDGTQIQLTGKELQFIELLAAHPGKAAAREELLLKLYQRHDEYTSRSLDSLVRRVRVKIMSVTDVPVPIKTVHAVGYCFSATLRYI</sequence>
<dbReference type="STRING" id="115783.SAMN02745119_01093"/>
<evidence type="ECO:0000313" key="11">
    <source>
        <dbReference type="Proteomes" id="UP000190102"/>
    </source>
</evidence>
<reference evidence="11" key="1">
    <citation type="submission" date="2017-02" db="EMBL/GenBank/DDBJ databases">
        <authorList>
            <person name="Varghese N."/>
            <person name="Submissions S."/>
        </authorList>
    </citation>
    <scope>NUCLEOTIDE SEQUENCE [LARGE SCALE GENOMIC DNA]</scope>
    <source>
        <strain evidence="11">ATCC BAA-34</strain>
    </source>
</reference>
<dbReference type="CDD" id="cd00383">
    <property type="entry name" value="trans_reg_C"/>
    <property type="match status" value="1"/>
</dbReference>
<evidence type="ECO:0000256" key="4">
    <source>
        <dbReference type="ARBA" id="ARBA00023125"/>
    </source>
</evidence>
<dbReference type="InterPro" id="IPR001789">
    <property type="entry name" value="Sig_transdc_resp-reg_receiver"/>
</dbReference>
<evidence type="ECO:0000256" key="7">
    <source>
        <dbReference type="PROSITE-ProRule" id="PRU01091"/>
    </source>
</evidence>
<dbReference type="RefSeq" id="WP_161947425.1">
    <property type="nucleotide sequence ID" value="NZ_FUWR01000004.1"/>
</dbReference>
<dbReference type="GO" id="GO:0000976">
    <property type="term" value="F:transcription cis-regulatory region binding"/>
    <property type="evidence" value="ECO:0007669"/>
    <property type="project" value="TreeGrafter"/>
</dbReference>
<dbReference type="PROSITE" id="PS50110">
    <property type="entry name" value="RESPONSE_REGULATORY"/>
    <property type="match status" value="1"/>
</dbReference>
<keyword evidence="2" id="KW-0902">Two-component regulatory system</keyword>
<dbReference type="InterPro" id="IPR016032">
    <property type="entry name" value="Sig_transdc_resp-reg_C-effctor"/>
</dbReference>
<feature type="modified residue" description="4-aspartylphosphate" evidence="6">
    <location>
        <position position="55"/>
    </location>
</feature>
<evidence type="ECO:0000313" key="10">
    <source>
        <dbReference type="EMBL" id="SJZ60528.1"/>
    </source>
</evidence>
<dbReference type="Proteomes" id="UP000190102">
    <property type="component" value="Unassembled WGS sequence"/>
</dbReference>
<name>A0A1T4M180_9BACT</name>
<dbReference type="InterPro" id="IPR001867">
    <property type="entry name" value="OmpR/PhoB-type_DNA-bd"/>
</dbReference>
<gene>
    <name evidence="10" type="ORF">SAMN02745119_01093</name>
</gene>
<evidence type="ECO:0000256" key="6">
    <source>
        <dbReference type="PROSITE-ProRule" id="PRU00169"/>
    </source>
</evidence>
<dbReference type="InterPro" id="IPR039420">
    <property type="entry name" value="WalR-like"/>
</dbReference>
<dbReference type="SUPFAM" id="SSF52172">
    <property type="entry name" value="CheY-like"/>
    <property type="match status" value="1"/>
</dbReference>
<evidence type="ECO:0000256" key="2">
    <source>
        <dbReference type="ARBA" id="ARBA00023012"/>
    </source>
</evidence>
<keyword evidence="4 7" id="KW-0238">DNA-binding</keyword>
<dbReference type="Pfam" id="PF00486">
    <property type="entry name" value="Trans_reg_C"/>
    <property type="match status" value="1"/>
</dbReference>
<dbReference type="GO" id="GO:0000156">
    <property type="term" value="F:phosphorelay response regulator activity"/>
    <property type="evidence" value="ECO:0007669"/>
    <property type="project" value="TreeGrafter"/>
</dbReference>
<dbReference type="InterPro" id="IPR036388">
    <property type="entry name" value="WH-like_DNA-bd_sf"/>
</dbReference>
<accession>A0A1T4M180</accession>
<dbReference type="SMART" id="SM00862">
    <property type="entry name" value="Trans_reg_C"/>
    <property type="match status" value="1"/>
</dbReference>
<feature type="domain" description="OmpR/PhoB-type" evidence="9">
    <location>
        <begin position="133"/>
        <end position="234"/>
    </location>
</feature>
<proteinExistence type="predicted"/>
<dbReference type="Gene3D" id="3.40.50.2300">
    <property type="match status" value="1"/>
</dbReference>
<dbReference type="GO" id="GO:0005829">
    <property type="term" value="C:cytosol"/>
    <property type="evidence" value="ECO:0007669"/>
    <property type="project" value="TreeGrafter"/>
</dbReference>
<dbReference type="InterPro" id="IPR011006">
    <property type="entry name" value="CheY-like_superfamily"/>
</dbReference>
<dbReference type="AlphaFoldDB" id="A0A1T4M180"/>
<keyword evidence="5" id="KW-0804">Transcription</keyword>
<dbReference type="EMBL" id="FUWR01000004">
    <property type="protein sequence ID" value="SJZ60528.1"/>
    <property type="molecule type" value="Genomic_DNA"/>
</dbReference>
<dbReference type="Pfam" id="PF00072">
    <property type="entry name" value="Response_reg"/>
    <property type="match status" value="1"/>
</dbReference>
<keyword evidence="1 6" id="KW-0597">Phosphoprotein</keyword>
<evidence type="ECO:0000259" key="8">
    <source>
        <dbReference type="PROSITE" id="PS50110"/>
    </source>
</evidence>
<dbReference type="GO" id="GO:0006355">
    <property type="term" value="P:regulation of DNA-templated transcription"/>
    <property type="evidence" value="ECO:0007669"/>
    <property type="project" value="InterPro"/>
</dbReference>
<dbReference type="PANTHER" id="PTHR48111">
    <property type="entry name" value="REGULATOR OF RPOS"/>
    <property type="match status" value="1"/>
</dbReference>
<keyword evidence="11" id="KW-1185">Reference proteome</keyword>
<dbReference type="Gene3D" id="1.10.10.10">
    <property type="entry name" value="Winged helix-like DNA-binding domain superfamily/Winged helix DNA-binding domain"/>
    <property type="match status" value="1"/>
</dbReference>
<dbReference type="SUPFAM" id="SSF46894">
    <property type="entry name" value="C-terminal effector domain of the bipartite response regulators"/>
    <property type="match status" value="1"/>
</dbReference>
<feature type="domain" description="Response regulatory" evidence="8">
    <location>
        <begin position="6"/>
        <end position="119"/>
    </location>
</feature>
<evidence type="ECO:0000256" key="1">
    <source>
        <dbReference type="ARBA" id="ARBA00022553"/>
    </source>
</evidence>
<keyword evidence="3" id="KW-0805">Transcription regulation</keyword>
<protein>
    <submittedName>
        <fullName evidence="10">Two component transcriptional regulator, winged helix family</fullName>
    </submittedName>
</protein>
<dbReference type="PANTHER" id="PTHR48111:SF1">
    <property type="entry name" value="TWO-COMPONENT RESPONSE REGULATOR ORR33"/>
    <property type="match status" value="1"/>
</dbReference>
<dbReference type="GO" id="GO:0032993">
    <property type="term" value="C:protein-DNA complex"/>
    <property type="evidence" value="ECO:0007669"/>
    <property type="project" value="TreeGrafter"/>
</dbReference>
<evidence type="ECO:0000259" key="9">
    <source>
        <dbReference type="PROSITE" id="PS51755"/>
    </source>
</evidence>